<dbReference type="Proteomes" id="UP000204584">
    <property type="component" value="Segment"/>
</dbReference>
<dbReference type="EMBL" id="KC977571">
    <property type="protein sequence ID" value="AGO83451.1"/>
    <property type="molecule type" value="Genomic_DNA"/>
</dbReference>
<dbReference type="RefSeq" id="YP_008436513.1">
    <property type="nucleotide sequence ID" value="NC_022098.1"/>
</dbReference>
<name>S4VVL1_9VIRU</name>
<reference evidence="2 3" key="1">
    <citation type="journal article" date="2013" name="Science">
        <title>Pandoraviruses: amoeba viruses with genomes up to 2.5 Mb reaching that of parasitic eukaryotes.</title>
        <authorList>
            <person name="Philippe N."/>
            <person name="Legendre M."/>
            <person name="Doutre G."/>
            <person name="Coute Y."/>
            <person name="Poirot O."/>
            <person name="Lescot M."/>
            <person name="Arslan D."/>
            <person name="Seltzer V."/>
            <person name="Bertaux L."/>
            <person name="Bruley C."/>
            <person name="Garin J."/>
            <person name="Claverie J.M."/>
            <person name="Abergel C."/>
        </authorList>
    </citation>
    <scope>NUCLEOTIDE SEQUENCE [LARGE SCALE GENOMIC DNA]</scope>
</reference>
<keyword evidence="3" id="KW-1185">Reference proteome</keyword>
<sequence>MAAEYTPFDAMARLLGPEPLRPLTDAPQGFDMADPRLWDGFFDFVGLPRESSRGEDKHDHGDRARVDAVGLLSRSCQRHP</sequence>
<evidence type="ECO:0000313" key="3">
    <source>
        <dbReference type="Proteomes" id="UP000204584"/>
    </source>
</evidence>
<proteinExistence type="predicted"/>
<protein>
    <submittedName>
        <fullName evidence="2">Uncharacterized protein</fullName>
    </submittedName>
</protein>
<feature type="region of interest" description="Disordered" evidence="1">
    <location>
        <begin position="49"/>
        <end position="80"/>
    </location>
</feature>
<organism evidence="2 3">
    <name type="scientific">Pandoravirus salinus</name>
    <dbReference type="NCBI Taxonomy" id="1349410"/>
    <lineage>
        <taxon>Viruses</taxon>
        <taxon>Pandoravirus</taxon>
    </lineage>
</organism>
<evidence type="ECO:0000256" key="1">
    <source>
        <dbReference type="SAM" id="MobiDB-lite"/>
    </source>
</evidence>
<evidence type="ECO:0000313" key="2">
    <source>
        <dbReference type="EMBL" id="AGO83451.1"/>
    </source>
</evidence>
<gene>
    <name evidence="2" type="ORF">psal_cds_54</name>
</gene>
<dbReference type="KEGG" id="vg:16605238"/>
<dbReference type="GeneID" id="16605238"/>
<accession>S4VVL1</accession>
<feature type="compositionally biased region" description="Basic and acidic residues" evidence="1">
    <location>
        <begin position="50"/>
        <end position="66"/>
    </location>
</feature>